<dbReference type="Gene3D" id="3.30.70.1350">
    <property type="entry name" value="Cation efflux protein, cytoplasmic domain"/>
    <property type="match status" value="1"/>
</dbReference>
<organism evidence="10 11">
    <name type="scientific">Paramagnetospirillum marisnigri</name>
    <dbReference type="NCBI Taxonomy" id="1285242"/>
    <lineage>
        <taxon>Bacteria</taxon>
        <taxon>Pseudomonadati</taxon>
        <taxon>Pseudomonadota</taxon>
        <taxon>Alphaproteobacteria</taxon>
        <taxon>Rhodospirillales</taxon>
        <taxon>Magnetospirillaceae</taxon>
        <taxon>Paramagnetospirillum</taxon>
    </lineage>
</organism>
<dbReference type="InterPro" id="IPR027469">
    <property type="entry name" value="Cation_efflux_TMD_sf"/>
</dbReference>
<dbReference type="InterPro" id="IPR002524">
    <property type="entry name" value="Cation_efflux"/>
</dbReference>
<feature type="domain" description="Cation efflux protein cytoplasmic" evidence="9">
    <location>
        <begin position="216"/>
        <end position="280"/>
    </location>
</feature>
<dbReference type="Gene3D" id="1.20.1510.10">
    <property type="entry name" value="Cation efflux protein transmembrane domain"/>
    <property type="match status" value="1"/>
</dbReference>
<dbReference type="InterPro" id="IPR058533">
    <property type="entry name" value="Cation_efflux_TM"/>
</dbReference>
<feature type="transmembrane region" description="Helical" evidence="7">
    <location>
        <begin position="51"/>
        <end position="69"/>
    </location>
</feature>
<evidence type="ECO:0000259" key="9">
    <source>
        <dbReference type="Pfam" id="PF16916"/>
    </source>
</evidence>
<dbReference type="NCBIfam" id="NF033615">
    <property type="entry name" value="CDF_MamM"/>
    <property type="match status" value="1"/>
</dbReference>
<dbReference type="SUPFAM" id="SSF161111">
    <property type="entry name" value="Cation efflux protein transmembrane domain-like"/>
    <property type="match status" value="1"/>
</dbReference>
<feature type="domain" description="Cation efflux protein transmembrane" evidence="8">
    <location>
        <begin position="15"/>
        <end position="209"/>
    </location>
</feature>
<evidence type="ECO:0000256" key="2">
    <source>
        <dbReference type="ARBA" id="ARBA00008114"/>
    </source>
</evidence>
<gene>
    <name evidence="10" type="ORF">A6A04_20290</name>
</gene>
<dbReference type="InterPro" id="IPR027470">
    <property type="entry name" value="Cation_efflux_CTD"/>
</dbReference>
<reference evidence="10 11" key="1">
    <citation type="submission" date="2016-04" db="EMBL/GenBank/DDBJ databases">
        <title>Draft genome sequence of freshwater magnetotactic bacteria Magnetospirillum marisnigri SP-1 and Magnetospirillum moscoviense BB-1.</title>
        <authorList>
            <person name="Koziaeva V."/>
            <person name="Dziuba M.V."/>
            <person name="Ivanov T.M."/>
            <person name="Kuznetsov B."/>
            <person name="Grouzdev D.S."/>
        </authorList>
    </citation>
    <scope>NUCLEOTIDE SEQUENCE [LARGE SCALE GENOMIC DNA]</scope>
    <source>
        <strain evidence="10 11">SP-1</strain>
    </source>
</reference>
<dbReference type="AlphaFoldDB" id="A0A178MFY2"/>
<evidence type="ECO:0000259" key="8">
    <source>
        <dbReference type="Pfam" id="PF01545"/>
    </source>
</evidence>
<comment type="similarity">
    <text evidence="2">Belongs to the cation diffusion facilitator (CDF) transporter (TC 2.A.4) family.</text>
</comment>
<evidence type="ECO:0000256" key="6">
    <source>
        <dbReference type="ARBA" id="ARBA00023136"/>
    </source>
</evidence>
<evidence type="ECO:0000256" key="4">
    <source>
        <dbReference type="ARBA" id="ARBA00022692"/>
    </source>
</evidence>
<dbReference type="EMBL" id="LWQT01000079">
    <property type="protein sequence ID" value="OAN47642.1"/>
    <property type="molecule type" value="Genomic_DNA"/>
</dbReference>
<dbReference type="GO" id="GO:0008324">
    <property type="term" value="F:monoatomic cation transmembrane transporter activity"/>
    <property type="evidence" value="ECO:0007669"/>
    <property type="project" value="InterPro"/>
</dbReference>
<dbReference type="GO" id="GO:0016020">
    <property type="term" value="C:membrane"/>
    <property type="evidence" value="ECO:0007669"/>
    <property type="project" value="UniProtKB-SubCell"/>
</dbReference>
<keyword evidence="4 7" id="KW-0812">Transmembrane</keyword>
<dbReference type="STRING" id="1285242.A6A04_20290"/>
<keyword evidence="5 7" id="KW-1133">Transmembrane helix</keyword>
<protein>
    <submittedName>
        <fullName evidence="10">Heavy metal transporter</fullName>
    </submittedName>
</protein>
<dbReference type="PANTHER" id="PTHR43840">
    <property type="entry name" value="MITOCHONDRIAL METAL TRANSPORTER 1-RELATED"/>
    <property type="match status" value="1"/>
</dbReference>
<keyword evidence="6 7" id="KW-0472">Membrane</keyword>
<comment type="caution">
    <text evidence="10">The sequence shown here is derived from an EMBL/GenBank/DDBJ whole genome shotgun (WGS) entry which is preliminary data.</text>
</comment>
<evidence type="ECO:0000256" key="7">
    <source>
        <dbReference type="SAM" id="Phobius"/>
    </source>
</evidence>
<dbReference type="Proteomes" id="UP000078428">
    <property type="component" value="Unassembled WGS sequence"/>
</dbReference>
<keyword evidence="3" id="KW-0813">Transport</keyword>
<dbReference type="OrthoDB" id="9806522at2"/>
<dbReference type="PANTHER" id="PTHR43840:SF15">
    <property type="entry name" value="MITOCHONDRIAL METAL TRANSPORTER 1-RELATED"/>
    <property type="match status" value="1"/>
</dbReference>
<name>A0A178MFY2_9PROT</name>
<feature type="transmembrane region" description="Helical" evidence="7">
    <location>
        <begin position="12"/>
        <end position="31"/>
    </location>
</feature>
<comment type="subcellular location">
    <subcellularLocation>
        <location evidence="1">Membrane</location>
        <topology evidence="1">Multi-pass membrane protein</topology>
    </subcellularLocation>
</comment>
<dbReference type="Pfam" id="PF16916">
    <property type="entry name" value="ZT_dimer"/>
    <property type="match status" value="1"/>
</dbReference>
<dbReference type="InterPro" id="IPR053502">
    <property type="entry name" value="Magnetosome_CDF-Related"/>
</dbReference>
<evidence type="ECO:0000256" key="1">
    <source>
        <dbReference type="ARBA" id="ARBA00004141"/>
    </source>
</evidence>
<dbReference type="SUPFAM" id="SSF160240">
    <property type="entry name" value="Cation efflux protein cytoplasmic domain-like"/>
    <property type="match status" value="1"/>
</dbReference>
<dbReference type="NCBIfam" id="TIGR01297">
    <property type="entry name" value="CDF"/>
    <property type="match status" value="1"/>
</dbReference>
<accession>A0A178MFY2</accession>
<proteinExistence type="inferred from homology"/>
<keyword evidence="11" id="KW-1185">Reference proteome</keyword>
<evidence type="ECO:0000313" key="10">
    <source>
        <dbReference type="EMBL" id="OAN47642.1"/>
    </source>
</evidence>
<evidence type="ECO:0000256" key="3">
    <source>
        <dbReference type="ARBA" id="ARBA00022448"/>
    </source>
</evidence>
<feature type="transmembrane region" description="Helical" evidence="7">
    <location>
        <begin position="118"/>
        <end position="136"/>
    </location>
</feature>
<dbReference type="InterPro" id="IPR050291">
    <property type="entry name" value="CDF_Transporter"/>
</dbReference>
<dbReference type="RefSeq" id="WP_068494569.1">
    <property type="nucleotide sequence ID" value="NZ_LWQT01000079.1"/>
</dbReference>
<evidence type="ECO:0000256" key="5">
    <source>
        <dbReference type="ARBA" id="ARBA00022989"/>
    </source>
</evidence>
<dbReference type="InterPro" id="IPR036837">
    <property type="entry name" value="Cation_efflux_CTD_sf"/>
</dbReference>
<sequence length="329" mass="35713">MRKSGCAVCSRSIGWVGLAVNTVLMVMKAFVGLIGGSQAMLADAMYSLKDMLNALMVIIGTTISSKPLDAEHPYGHGKVEFILSMVVSVVFIVLTGYLLVHAVQILLDESLHRTPHLIVLWAALVSVGVNVGMYFYSRCVAIETNSPIIKTMAKHHHGDATASGAVALGIIGAHYLKMPWIDPAVALWETVDLLLLGKVVFMDAYRGLMDHTAGEAVQNRIVEAAERVPGVRGVIHLRARYVGQDIWADMIIGVDPENTVEQAHDICEAVQAAVCGKIRRIESLHVSAEAREAGDTSKPIFSEEPLSFDEVMLSKVDDDKGSNERGNQR</sequence>
<feature type="transmembrane region" description="Helical" evidence="7">
    <location>
        <begin position="81"/>
        <end position="106"/>
    </location>
</feature>
<dbReference type="Pfam" id="PF01545">
    <property type="entry name" value="Cation_efflux"/>
    <property type="match status" value="1"/>
</dbReference>
<evidence type="ECO:0000313" key="11">
    <source>
        <dbReference type="Proteomes" id="UP000078428"/>
    </source>
</evidence>